<dbReference type="Proteomes" id="UP000465266">
    <property type="component" value="Unassembled WGS sequence"/>
</dbReference>
<gene>
    <name evidence="2" type="ORF">Aud_010908</name>
    <name evidence="1" type="ORF">IFM53868_08820</name>
</gene>
<dbReference type="EMBL" id="BBXM02000009">
    <property type="protein sequence ID" value="GIC94408.1"/>
    <property type="molecule type" value="Genomic_DNA"/>
</dbReference>
<accession>A0A8H3RPM3</accession>
<reference evidence="2" key="1">
    <citation type="journal article" date="2015" name="Genome Announc.">
        <title>Draft Genome Sequence of the Pathogenic Filamentous Fungus Aspergillus udagawae Strain IFM 46973T.</title>
        <authorList>
            <person name="Kusuya Y."/>
            <person name="Takahashi-Nakaguchi A."/>
            <person name="Takahashi H."/>
            <person name="Yaguchi T."/>
        </authorList>
    </citation>
    <scope>NUCLEOTIDE SEQUENCE</scope>
    <source>
        <strain evidence="2">IFM 46973</strain>
    </source>
</reference>
<dbReference type="InterPro" id="IPR011051">
    <property type="entry name" value="RmlC_Cupin_sf"/>
</dbReference>
<keyword evidence="4" id="KW-1185">Reference proteome</keyword>
<evidence type="ECO:0000313" key="4">
    <source>
        <dbReference type="Proteomes" id="UP000465266"/>
    </source>
</evidence>
<reference evidence="2" key="3">
    <citation type="submission" date="2021-01" db="EMBL/GenBank/DDBJ databases">
        <title>Pan-genome distribution and transcriptional activeness of fungal secondary metabolism genes in Aspergillus section Fumigati.</title>
        <authorList>
            <person name="Takahashi H."/>
            <person name="Umemura M."/>
            <person name="Ninomiya A."/>
            <person name="Kusuya Y."/>
            <person name="Urayama S."/>
            <person name="Shimizu M."/>
            <person name="Watanabe A."/>
            <person name="Kamei K."/>
            <person name="Yaguchi T."/>
            <person name="Hagiwara D."/>
        </authorList>
    </citation>
    <scope>NUCLEOTIDE SEQUENCE</scope>
    <source>
        <strain evidence="2">IFM 46973</strain>
    </source>
</reference>
<dbReference type="InterPro" id="IPR014710">
    <property type="entry name" value="RmlC-like_jellyroll"/>
</dbReference>
<dbReference type="OrthoDB" id="9976870at2759"/>
<evidence type="ECO:0000313" key="3">
    <source>
        <dbReference type="Proteomes" id="UP000036893"/>
    </source>
</evidence>
<evidence type="ECO:0000313" key="2">
    <source>
        <dbReference type="EMBL" id="GIC94408.1"/>
    </source>
</evidence>
<dbReference type="EMBL" id="BLKG01000140">
    <property type="protein sequence ID" value="GFF96969.1"/>
    <property type="molecule type" value="Genomic_DNA"/>
</dbReference>
<dbReference type="Proteomes" id="UP000036893">
    <property type="component" value="Unassembled WGS sequence"/>
</dbReference>
<protein>
    <submittedName>
        <fullName evidence="2">Uncharacterized protein</fullName>
    </submittedName>
</protein>
<dbReference type="RefSeq" id="XP_043151674.1">
    <property type="nucleotide sequence ID" value="XM_043295739.1"/>
</dbReference>
<evidence type="ECO:0000313" key="1">
    <source>
        <dbReference type="EMBL" id="GFF96969.1"/>
    </source>
</evidence>
<organism evidence="2 3">
    <name type="scientific">Aspergillus udagawae</name>
    <dbReference type="NCBI Taxonomy" id="91492"/>
    <lineage>
        <taxon>Eukaryota</taxon>
        <taxon>Fungi</taxon>
        <taxon>Dikarya</taxon>
        <taxon>Ascomycota</taxon>
        <taxon>Pezizomycotina</taxon>
        <taxon>Eurotiomycetes</taxon>
        <taxon>Eurotiomycetidae</taxon>
        <taxon>Eurotiales</taxon>
        <taxon>Aspergillaceae</taxon>
        <taxon>Aspergillus</taxon>
        <taxon>Aspergillus subgen. Fumigati</taxon>
    </lineage>
</organism>
<reference evidence="1 4" key="2">
    <citation type="submission" date="2020-01" db="EMBL/GenBank/DDBJ databases">
        <title>Draft genome sequence of Aspergillus udagawae IFM 53868.</title>
        <authorList>
            <person name="Takahashi H."/>
            <person name="Yaguchi T."/>
        </authorList>
    </citation>
    <scope>NUCLEOTIDE SEQUENCE [LARGE SCALE GENOMIC DNA]</scope>
    <source>
        <strain evidence="1 4">IFM 53868</strain>
    </source>
</reference>
<dbReference type="AlphaFoldDB" id="A0A8H3RPM3"/>
<dbReference type="GeneID" id="66998385"/>
<dbReference type="Gene3D" id="2.60.120.10">
    <property type="entry name" value="Jelly Rolls"/>
    <property type="match status" value="1"/>
</dbReference>
<dbReference type="SUPFAM" id="SSF51182">
    <property type="entry name" value="RmlC-like cupins"/>
    <property type="match status" value="1"/>
</dbReference>
<proteinExistence type="predicted"/>
<comment type="caution">
    <text evidence="2">The sequence shown here is derived from an EMBL/GenBank/DDBJ whole genome shotgun (WGS) entry which is preliminary data.</text>
</comment>
<name>A0A8H3RPM3_9EURO</name>
<sequence length="258" mass="29489">MPPFKPRHVSAGTDTIQSFGGILTTEFLEPPPGRGFCFRQTYRANLDGPVDEKIQRVIDSNAKPSGPPPHLHRYQTEYFKVEQGLMGVNINGTIYKKTPADPEFSVPANEFHGFFRHPDSEGPMTVVLSASDSGREEKLDRIFFENWYGYWHDATIHHGGMNYIQWLQIYDAGDAYPYMPTWIPFRKTVAYCWGVAVGRWLGGMLGYCPFFAEYTTDWDQAVAKMETHFWQRRRLRREGLLGKGKDLRASVSSSEGGY</sequence>